<dbReference type="EMBL" id="LRPO01000047">
    <property type="protein sequence ID" value="KWZ80308.1"/>
    <property type="molecule type" value="Genomic_DNA"/>
</dbReference>
<reference evidence="2 3" key="1">
    <citation type="submission" date="2016-01" db="EMBL/GenBank/DDBJ databases">
        <authorList>
            <person name="Oliw E.H."/>
        </authorList>
    </citation>
    <scope>NUCLEOTIDE SEQUENCE [LARGE SCALE GENOMIC DNA]</scope>
    <source>
        <strain evidence="2 3">MJR8628B</strain>
    </source>
</reference>
<proteinExistence type="predicted"/>
<accession>A0A133KLD8</accession>
<organism evidence="2 3">
    <name type="scientific">Bifidobacterium bifidum</name>
    <dbReference type="NCBI Taxonomy" id="1681"/>
    <lineage>
        <taxon>Bacteria</taxon>
        <taxon>Bacillati</taxon>
        <taxon>Actinomycetota</taxon>
        <taxon>Actinomycetes</taxon>
        <taxon>Bifidobacteriales</taxon>
        <taxon>Bifidobacteriaceae</taxon>
        <taxon>Bifidobacterium</taxon>
    </lineage>
</organism>
<sequence>MESQGKRGHWELDPASGALTGGVSDSFRRMVRSDAGPATIYR</sequence>
<name>A0A133KLD8_BIFBI</name>
<feature type="compositionally biased region" description="Basic and acidic residues" evidence="1">
    <location>
        <begin position="1"/>
        <end position="12"/>
    </location>
</feature>
<dbReference type="Proteomes" id="UP000070092">
    <property type="component" value="Unassembled WGS sequence"/>
</dbReference>
<dbReference type="AlphaFoldDB" id="A0A133KLD8"/>
<evidence type="ECO:0000313" key="2">
    <source>
        <dbReference type="EMBL" id="KWZ80308.1"/>
    </source>
</evidence>
<evidence type="ECO:0000256" key="1">
    <source>
        <dbReference type="SAM" id="MobiDB-lite"/>
    </source>
</evidence>
<comment type="caution">
    <text evidence="2">The sequence shown here is derived from an EMBL/GenBank/DDBJ whole genome shotgun (WGS) entry which is preliminary data.</text>
</comment>
<protein>
    <submittedName>
        <fullName evidence="2">Uncharacterized protein</fullName>
    </submittedName>
</protein>
<evidence type="ECO:0000313" key="3">
    <source>
        <dbReference type="Proteomes" id="UP000070092"/>
    </source>
</evidence>
<feature type="region of interest" description="Disordered" evidence="1">
    <location>
        <begin position="1"/>
        <end position="42"/>
    </location>
</feature>
<gene>
    <name evidence="2" type="ORF">HMPREF3196_01810</name>
</gene>